<dbReference type="PROSITE" id="PS01284">
    <property type="entry name" value="TNASE_2"/>
    <property type="match status" value="1"/>
</dbReference>
<dbReference type="InterPro" id="IPR002071">
    <property type="entry name" value="Thermonucl_AS"/>
</dbReference>
<feature type="domain" description="TNase-like" evidence="4">
    <location>
        <begin position="31"/>
        <end position="164"/>
    </location>
</feature>
<reference evidence="5" key="1">
    <citation type="journal article" date="2022" name="Int. J. Syst. Evol. Microbiol.">
        <title>Pseudomonas aegrilactucae sp. nov. and Pseudomonas morbosilactucae sp. nov., pathogens causing bacterial rot of lettuce in Japan.</title>
        <authorList>
            <person name="Sawada H."/>
            <person name="Fujikawa T."/>
            <person name="Satou M."/>
        </authorList>
    </citation>
    <scope>NUCLEOTIDE SEQUENCE</scope>
    <source>
        <strain evidence="5">0166_1</strain>
    </source>
</reference>
<evidence type="ECO:0000313" key="6">
    <source>
        <dbReference type="Proteomes" id="UP001162834"/>
    </source>
</evidence>
<dbReference type="Pfam" id="PF00565">
    <property type="entry name" value="SNase"/>
    <property type="match status" value="1"/>
</dbReference>
<dbReference type="InterPro" id="IPR035437">
    <property type="entry name" value="SNase_OB-fold_sf"/>
</dbReference>
<evidence type="ECO:0000256" key="2">
    <source>
        <dbReference type="ARBA" id="ARBA00022759"/>
    </source>
</evidence>
<evidence type="ECO:0000256" key="1">
    <source>
        <dbReference type="ARBA" id="ARBA00022722"/>
    </source>
</evidence>
<evidence type="ECO:0000256" key="3">
    <source>
        <dbReference type="ARBA" id="ARBA00022801"/>
    </source>
</evidence>
<dbReference type="EMBL" id="CP087164">
    <property type="protein sequence ID" value="UGS34672.1"/>
    <property type="molecule type" value="Genomic_DNA"/>
</dbReference>
<dbReference type="RefSeq" id="WP_259314335.1">
    <property type="nucleotide sequence ID" value="NZ_CP087164.1"/>
</dbReference>
<proteinExistence type="predicted"/>
<evidence type="ECO:0000313" key="5">
    <source>
        <dbReference type="EMBL" id="UGS34672.1"/>
    </source>
</evidence>
<dbReference type="Proteomes" id="UP001162834">
    <property type="component" value="Chromosome"/>
</dbReference>
<keyword evidence="1" id="KW-0540">Nuclease</keyword>
<dbReference type="Gene3D" id="2.40.50.90">
    <property type="match status" value="1"/>
</dbReference>
<dbReference type="PANTHER" id="PTHR12302:SF3">
    <property type="entry name" value="SERINE_THREONINE-PROTEIN KINASE 31"/>
    <property type="match status" value="1"/>
</dbReference>
<dbReference type="InterPro" id="IPR016071">
    <property type="entry name" value="Staphylococal_nuclease_OB-fold"/>
</dbReference>
<dbReference type="KEGG" id="sbae:DSM104329_01052"/>
<sequence length="165" mass="18419">MPRRAVITVVVLIVAVFAARLAAQRSDRAPKGVAGEVTRVVDGDTIHVDLDGTDETVRYIGIDTPESVKPGTPVQCFAKRASAHNEQLVGGEDVRLRFDVERRDRYGRLLAYVYRVGDGTFVNAALVRDGYARTLTVPPNVRYADRFAQLQRQAREHRRGLWQAC</sequence>
<name>A0A9E6XVR6_9ACTN</name>
<dbReference type="SUPFAM" id="SSF50199">
    <property type="entry name" value="Staphylococcal nuclease"/>
    <property type="match status" value="1"/>
</dbReference>
<keyword evidence="6" id="KW-1185">Reference proteome</keyword>
<dbReference type="SMART" id="SM00318">
    <property type="entry name" value="SNc"/>
    <property type="match status" value="1"/>
</dbReference>
<dbReference type="PROSITE" id="PS50830">
    <property type="entry name" value="TNASE_3"/>
    <property type="match status" value="1"/>
</dbReference>
<organism evidence="5 6">
    <name type="scientific">Capillimicrobium parvum</name>
    <dbReference type="NCBI Taxonomy" id="2884022"/>
    <lineage>
        <taxon>Bacteria</taxon>
        <taxon>Bacillati</taxon>
        <taxon>Actinomycetota</taxon>
        <taxon>Thermoleophilia</taxon>
        <taxon>Solirubrobacterales</taxon>
        <taxon>Capillimicrobiaceae</taxon>
        <taxon>Capillimicrobium</taxon>
    </lineage>
</organism>
<protein>
    <submittedName>
        <fullName evidence="5">Thermonuclease</fullName>
        <ecNumber evidence="5">3.1.31.1</ecNumber>
    </submittedName>
</protein>
<accession>A0A9E6XVR6</accession>
<dbReference type="EC" id="3.1.31.1" evidence="5"/>
<dbReference type="GO" id="GO:1990599">
    <property type="term" value="F:3' overhang single-stranded DNA endodeoxyribonuclease activity"/>
    <property type="evidence" value="ECO:0007669"/>
    <property type="project" value="UniProtKB-EC"/>
</dbReference>
<evidence type="ECO:0000259" key="4">
    <source>
        <dbReference type="PROSITE" id="PS50830"/>
    </source>
</evidence>
<keyword evidence="3 5" id="KW-0378">Hydrolase</keyword>
<gene>
    <name evidence="5" type="primary">nucH</name>
    <name evidence="5" type="ORF">DSM104329_01052</name>
</gene>
<keyword evidence="2" id="KW-0255">Endonuclease</keyword>
<dbReference type="AlphaFoldDB" id="A0A9E6XVR6"/>
<dbReference type="GO" id="GO:0003676">
    <property type="term" value="F:nucleic acid binding"/>
    <property type="evidence" value="ECO:0007669"/>
    <property type="project" value="InterPro"/>
</dbReference>
<dbReference type="PANTHER" id="PTHR12302">
    <property type="entry name" value="EBNA2 BINDING PROTEIN P100"/>
    <property type="match status" value="1"/>
</dbReference>